<reference evidence="1 2" key="1">
    <citation type="journal article" date="1998" name="Science">
        <title>Genome sequence of the nematode C. elegans: a platform for investigating biology.</title>
        <authorList>
            <consortium name="The C. elegans sequencing consortium"/>
            <person name="Sulson J.E."/>
            <person name="Waterston R."/>
        </authorList>
    </citation>
    <scope>NUCLEOTIDE SEQUENCE [LARGE SCALE GENOMIC DNA]</scope>
    <source>
        <strain evidence="1 2">Bristol N2</strain>
    </source>
</reference>
<dbReference type="HOGENOM" id="CLU_2690079_0_0_1"/>
<dbReference type="GeneID" id="3564973"/>
<accession>Q564T4</accession>
<dbReference type="Bgee" id="WBGene00044206">
    <property type="expression patterns" value="Expressed in larva and 2 other cell types or tissues"/>
</dbReference>
<keyword evidence="1" id="KW-0255">Endonuclease</keyword>
<keyword evidence="1" id="KW-0378">Hydrolase</keyword>
<dbReference type="UCSC" id="T26H5.9">
    <property type="organism name" value="c. elegans"/>
</dbReference>
<gene>
    <name evidence="1" type="ORF">CELE_T26H5.9</name>
    <name evidence="1 3" type="ORF">T26H5.9</name>
</gene>
<evidence type="ECO:0000313" key="2">
    <source>
        <dbReference type="Proteomes" id="UP000001940"/>
    </source>
</evidence>
<dbReference type="InParanoid" id="Q564T4"/>
<evidence type="ECO:0000313" key="1">
    <source>
        <dbReference type="EMBL" id="CAI79217.1"/>
    </source>
</evidence>
<dbReference type="AGR" id="WB:WBGene00044206"/>
<dbReference type="Proteomes" id="UP000001940">
    <property type="component" value="Chromosome V"/>
</dbReference>
<protein>
    <submittedName>
        <fullName evidence="1">HNH endonuclease</fullName>
    </submittedName>
</protein>
<dbReference type="KEGG" id="cel:CELE_T26H5.9"/>
<dbReference type="PaxDb" id="6239-T26H5.9a"/>
<dbReference type="WormBase" id="T26H5.9a">
    <property type="protein sequence ID" value="CE38425"/>
    <property type="gene ID" value="WBGene00044206"/>
</dbReference>
<sequence>MSDDDPRRFCLRCMGECTDNDCQYHPEVIRINQQREQEPPYRFHDPELQYVVHACDPRVIAYAARNLEESDEDD</sequence>
<keyword evidence="1" id="KW-0540">Nuclease</keyword>
<dbReference type="GO" id="GO:0004519">
    <property type="term" value="F:endonuclease activity"/>
    <property type="evidence" value="ECO:0007669"/>
    <property type="project" value="UniProtKB-KW"/>
</dbReference>
<dbReference type="ExpressionAtlas" id="Q564T4">
    <property type="expression patterns" value="baseline and differential"/>
</dbReference>
<dbReference type="EMBL" id="BX284605">
    <property type="protein sequence ID" value="CAI79217.1"/>
    <property type="molecule type" value="Genomic_DNA"/>
</dbReference>
<dbReference type="AlphaFoldDB" id="Q564T4"/>
<keyword evidence="2" id="KW-1185">Reference proteome</keyword>
<organism evidence="1 2">
    <name type="scientific">Caenorhabditis elegans</name>
    <dbReference type="NCBI Taxonomy" id="6239"/>
    <lineage>
        <taxon>Eukaryota</taxon>
        <taxon>Metazoa</taxon>
        <taxon>Ecdysozoa</taxon>
        <taxon>Nematoda</taxon>
        <taxon>Chromadorea</taxon>
        <taxon>Rhabditida</taxon>
        <taxon>Rhabditina</taxon>
        <taxon>Rhabditomorpha</taxon>
        <taxon>Rhabditoidea</taxon>
        <taxon>Rhabditidae</taxon>
        <taxon>Peloderinae</taxon>
        <taxon>Caenorhabditis</taxon>
    </lineage>
</organism>
<evidence type="ECO:0000313" key="3">
    <source>
        <dbReference type="WormBase" id="T26H5.9a"/>
    </source>
</evidence>
<dbReference type="RefSeq" id="NP_001024162.1">
    <property type="nucleotide sequence ID" value="NM_001028991.3"/>
</dbReference>
<proteinExistence type="predicted"/>
<name>Q564T4_CAEEL</name>
<dbReference type="CTD" id="3564973"/>